<keyword evidence="2" id="KW-1185">Reference proteome</keyword>
<reference evidence="1 2" key="1">
    <citation type="submission" date="2018-06" db="EMBL/GenBank/DDBJ databases">
        <title>Comparative genomics reveals the genomic features of Rhizophagus irregularis, R. cerebriforme, R. diaphanum and Gigaspora rosea, and their symbiotic lifestyle signature.</title>
        <authorList>
            <person name="Morin E."/>
            <person name="San Clemente H."/>
            <person name="Chen E.C.H."/>
            <person name="De La Providencia I."/>
            <person name="Hainaut M."/>
            <person name="Kuo A."/>
            <person name="Kohler A."/>
            <person name="Murat C."/>
            <person name="Tang N."/>
            <person name="Roy S."/>
            <person name="Loubradou J."/>
            <person name="Henrissat B."/>
            <person name="Grigoriev I.V."/>
            <person name="Corradi N."/>
            <person name="Roux C."/>
            <person name="Martin F.M."/>
        </authorList>
    </citation>
    <scope>NUCLEOTIDE SEQUENCE [LARGE SCALE GENOMIC DNA]</scope>
    <source>
        <strain evidence="1 2">DAOM 194757</strain>
    </source>
</reference>
<dbReference type="Proteomes" id="UP000266673">
    <property type="component" value="Unassembled WGS sequence"/>
</dbReference>
<sequence length="369" mass="42612">MAKQTQVSASQTVKLVRQPRGPLPSLQMEEGIENYNLTQYLNNLENAINEERNVVNQLTNQFEKVYIRKCDICGEIGHSKGKCPNQPTVQSNYTQSYFTSLKPIYPQYIPPNLDNSEEDEVGYNEEDNQWHTPPSYLEKKWILPTIKSDDQLLELLSPAMRKKIIDPSTKNKWAESHEYIQCRIEDIILPDGFADTALGCLVMNKALNEALGWNLGMDVPIFIKYKNKCVTETGHVVIDNRKPDYLFCLGRPWIQKVQGILDTNKHEFRMIVRGKSYIIPTFTKPIKDNVSSSLYTTVIQDNNSKNQTFDSSIKIDTKEKPASNEKKELEFHFKIQIISGMKNLENKATIKKEFIRAFNYAEYLEKELI</sequence>
<organism evidence="1 2">
    <name type="scientific">Gigaspora rosea</name>
    <dbReference type="NCBI Taxonomy" id="44941"/>
    <lineage>
        <taxon>Eukaryota</taxon>
        <taxon>Fungi</taxon>
        <taxon>Fungi incertae sedis</taxon>
        <taxon>Mucoromycota</taxon>
        <taxon>Glomeromycotina</taxon>
        <taxon>Glomeromycetes</taxon>
        <taxon>Diversisporales</taxon>
        <taxon>Gigasporaceae</taxon>
        <taxon>Gigaspora</taxon>
    </lineage>
</organism>
<proteinExistence type="predicted"/>
<protein>
    <recommendedName>
        <fullName evidence="3">CCHC-type domain-containing protein</fullName>
    </recommendedName>
</protein>
<dbReference type="EMBL" id="QKWP01002151">
    <property type="protein sequence ID" value="RIB04584.1"/>
    <property type="molecule type" value="Genomic_DNA"/>
</dbReference>
<dbReference type="GO" id="GO:0003676">
    <property type="term" value="F:nucleic acid binding"/>
    <property type="evidence" value="ECO:0007669"/>
    <property type="project" value="InterPro"/>
</dbReference>
<dbReference type="SUPFAM" id="SSF57756">
    <property type="entry name" value="Retrovirus zinc finger-like domains"/>
    <property type="match status" value="1"/>
</dbReference>
<name>A0A397U320_9GLOM</name>
<evidence type="ECO:0000313" key="2">
    <source>
        <dbReference type="Proteomes" id="UP000266673"/>
    </source>
</evidence>
<accession>A0A397U320</accession>
<dbReference type="InterPro" id="IPR036875">
    <property type="entry name" value="Znf_CCHC_sf"/>
</dbReference>
<dbReference type="OrthoDB" id="2401299at2759"/>
<evidence type="ECO:0000313" key="1">
    <source>
        <dbReference type="EMBL" id="RIB04584.1"/>
    </source>
</evidence>
<comment type="caution">
    <text evidence="1">The sequence shown here is derived from an EMBL/GenBank/DDBJ whole genome shotgun (WGS) entry which is preliminary data.</text>
</comment>
<dbReference type="AlphaFoldDB" id="A0A397U320"/>
<dbReference type="GO" id="GO:0008270">
    <property type="term" value="F:zinc ion binding"/>
    <property type="evidence" value="ECO:0007669"/>
    <property type="project" value="InterPro"/>
</dbReference>
<evidence type="ECO:0008006" key="3">
    <source>
        <dbReference type="Google" id="ProtNLM"/>
    </source>
</evidence>
<gene>
    <name evidence="1" type="ORF">C2G38_2221997</name>
</gene>